<keyword evidence="2" id="KW-1185">Reference proteome</keyword>
<sequence>MVTIASSATLASDYKPYPVAAAYPSPSTDKMQHPGEFVGSIIAMDVTREGHETETFIYYQAGQAQGHTYVGPLYSAISQYSCTTTWNVASLDQLAAWVKLEQLAAGLRQAYRRQKASARQQGRDQVPALQRLLEATLRAGDQADVHAGAPLLSTPRNHGLTAE</sequence>
<evidence type="ECO:0000313" key="1">
    <source>
        <dbReference type="EMBL" id="SNR87491.1"/>
    </source>
</evidence>
<gene>
    <name evidence="1" type="ORF">SAMN06269173_11022</name>
</gene>
<evidence type="ECO:0000313" key="2">
    <source>
        <dbReference type="Proteomes" id="UP000198310"/>
    </source>
</evidence>
<dbReference type="AlphaFoldDB" id="A0A238ZWW6"/>
<proteinExistence type="predicted"/>
<accession>A0A238ZWW6</accession>
<dbReference type="Proteomes" id="UP000198310">
    <property type="component" value="Unassembled WGS sequence"/>
</dbReference>
<organism evidence="1 2">
    <name type="scientific">Hymenobacter mucosus</name>
    <dbReference type="NCBI Taxonomy" id="1411120"/>
    <lineage>
        <taxon>Bacteria</taxon>
        <taxon>Pseudomonadati</taxon>
        <taxon>Bacteroidota</taxon>
        <taxon>Cytophagia</taxon>
        <taxon>Cytophagales</taxon>
        <taxon>Hymenobacteraceae</taxon>
        <taxon>Hymenobacter</taxon>
    </lineage>
</organism>
<dbReference type="RefSeq" id="WP_089333703.1">
    <property type="nucleotide sequence ID" value="NZ_FZNS01000010.1"/>
</dbReference>
<name>A0A238ZWW6_9BACT</name>
<protein>
    <submittedName>
        <fullName evidence="1">Uncharacterized protein</fullName>
    </submittedName>
</protein>
<dbReference type="EMBL" id="FZNS01000010">
    <property type="protein sequence ID" value="SNR87491.1"/>
    <property type="molecule type" value="Genomic_DNA"/>
</dbReference>
<reference evidence="2" key="1">
    <citation type="submission" date="2017-06" db="EMBL/GenBank/DDBJ databases">
        <authorList>
            <person name="Varghese N."/>
            <person name="Submissions S."/>
        </authorList>
    </citation>
    <scope>NUCLEOTIDE SEQUENCE [LARGE SCALE GENOMIC DNA]</scope>
    <source>
        <strain evidence="2">DSM 28041</strain>
    </source>
</reference>